<reference evidence="1 2" key="1">
    <citation type="submission" date="2016-04" db="EMBL/GenBank/DDBJ databases">
        <title>ATOL: Assembling a taxonomically balanced genome-scale reconstruction of the evolutionary history of the Enterobacteriaceae.</title>
        <authorList>
            <person name="Plunkett G.III."/>
            <person name="Neeno-Eckwall E.C."/>
            <person name="Glasner J.D."/>
            <person name="Perna N.T."/>
        </authorList>
    </citation>
    <scope>NUCLEOTIDE SEQUENCE [LARGE SCALE GENOMIC DNA]</scope>
    <source>
        <strain evidence="1 2">ATCC 35613</strain>
    </source>
</reference>
<keyword evidence="2" id="KW-1185">Reference proteome</keyword>
<organism evidence="1 2">
    <name type="scientific">Providencia heimbachae ATCC 35613</name>
    <dbReference type="NCBI Taxonomy" id="1354272"/>
    <lineage>
        <taxon>Bacteria</taxon>
        <taxon>Pseudomonadati</taxon>
        <taxon>Pseudomonadota</taxon>
        <taxon>Gammaproteobacteria</taxon>
        <taxon>Enterobacterales</taxon>
        <taxon>Morganellaceae</taxon>
        <taxon>Providencia</taxon>
    </lineage>
</organism>
<comment type="caution">
    <text evidence="1">The sequence shown here is derived from an EMBL/GenBank/DDBJ whole genome shotgun (WGS) entry which is preliminary data.</text>
</comment>
<dbReference type="Proteomes" id="UP000078224">
    <property type="component" value="Unassembled WGS sequence"/>
</dbReference>
<sequence length="56" mass="6851">MIDMEREMSKSALKSKREALYQMRKGKNINERVYHRLRDELDLKEETLNHHKNAKH</sequence>
<dbReference type="AlphaFoldDB" id="A0A1B7JRG1"/>
<evidence type="ECO:0000313" key="1">
    <source>
        <dbReference type="EMBL" id="OAT50442.1"/>
    </source>
</evidence>
<gene>
    <name evidence="1" type="ORF">M998_2604</name>
</gene>
<dbReference type="EMBL" id="LXEW01000037">
    <property type="protein sequence ID" value="OAT50442.1"/>
    <property type="molecule type" value="Genomic_DNA"/>
</dbReference>
<dbReference type="PATRIC" id="fig|1354272.4.peg.2652"/>
<evidence type="ECO:0000313" key="2">
    <source>
        <dbReference type="Proteomes" id="UP000078224"/>
    </source>
</evidence>
<proteinExistence type="predicted"/>
<accession>A0A1B7JRG1</accession>
<name>A0A1B7JRG1_9GAMM</name>
<protein>
    <submittedName>
        <fullName evidence="1">Na+/H+ antiporter</fullName>
    </submittedName>
</protein>